<evidence type="ECO:0000313" key="4">
    <source>
        <dbReference type="Proteomes" id="UP000035909"/>
    </source>
</evidence>
<name>A0A0J1H7L1_9GAMM</name>
<dbReference type="PANTHER" id="PTHR42839:SF2">
    <property type="entry name" value="ISOCHORISMATE SYNTHASE ENTC"/>
    <property type="match status" value="1"/>
</dbReference>
<feature type="compositionally biased region" description="Low complexity" evidence="1">
    <location>
        <begin position="298"/>
        <end position="315"/>
    </location>
</feature>
<dbReference type="PANTHER" id="PTHR42839">
    <property type="entry name" value="ISOCHORISMATE SYNTHASE ENTC"/>
    <property type="match status" value="1"/>
</dbReference>
<dbReference type="OrthoDB" id="9806579at2"/>
<evidence type="ECO:0000256" key="1">
    <source>
        <dbReference type="SAM" id="MobiDB-lite"/>
    </source>
</evidence>
<feature type="domain" description="Chorismate-utilising enzyme C-terminal" evidence="2">
    <location>
        <begin position="328"/>
        <end position="420"/>
    </location>
</feature>
<feature type="region of interest" description="Disordered" evidence="1">
    <location>
        <begin position="291"/>
        <end position="324"/>
    </location>
</feature>
<dbReference type="Pfam" id="PF00425">
    <property type="entry name" value="Chorismate_bind"/>
    <property type="match status" value="2"/>
</dbReference>
<reference evidence="3 4" key="1">
    <citation type="submission" date="2015-05" db="EMBL/GenBank/DDBJ databases">
        <title>Photobacterium galathea sp. nov.</title>
        <authorList>
            <person name="Machado H."/>
            <person name="Gram L."/>
        </authorList>
    </citation>
    <scope>NUCLEOTIDE SEQUENCE [LARGE SCALE GENOMIC DNA]</scope>
    <source>
        <strain evidence="3 4">DSM 22954</strain>
    </source>
</reference>
<sequence length="436" mass="47631">MQHAQSENQSLNPVFSPDSDLFFSSAYRTVRGRGISQRITTPAINGEHPHSEFQQVISQQFAEAKARGIENPILIGSIPFDVSEPSCLYIPEQVEVTEHNPVMVSGQSDAARAKPFHVLSTRSEPEESVFKHAVAQAVEKFHHTRLEKAVLSRVLNIELSDTVSAHDILARLISQNPQGFHFSVPQPDQSVLLGASPELLIRQEGNHILSNPLAGSAKRQASKDADEQISQALLHSQKDLYEHRLVIDEIAQQLAPYCRELDVPAGPSLIHTPAMWHLSTRIEGQLNVCENQEPATQSASGQASLNANNNSSNKASNKDSNKDSNKASYNVLQLACLLHPTPAVCGFPFNLSRDAIKELEPYERGMFTGMVGWCDSQGNGEWAVTIRCGKVFNNSVRLFAGAGIVNASCPQAEWAETEAKLGTMLNAFGLGEQVVA</sequence>
<dbReference type="EMBL" id="LDOU01000016">
    <property type="protein sequence ID" value="KLV07680.1"/>
    <property type="molecule type" value="Genomic_DNA"/>
</dbReference>
<evidence type="ECO:0000313" key="3">
    <source>
        <dbReference type="EMBL" id="KLV07680.1"/>
    </source>
</evidence>
<accession>A0A0J1H7L1</accession>
<dbReference type="PATRIC" id="fig|320778.3.peg.3807"/>
<dbReference type="Gene3D" id="3.60.120.10">
    <property type="entry name" value="Anthranilate synthase"/>
    <property type="match status" value="1"/>
</dbReference>
<protein>
    <submittedName>
        <fullName evidence="3">Isochorismate synthase</fullName>
    </submittedName>
</protein>
<dbReference type="InterPro" id="IPR005801">
    <property type="entry name" value="ADC_synthase"/>
</dbReference>
<dbReference type="SUPFAM" id="SSF56322">
    <property type="entry name" value="ADC synthase"/>
    <property type="match status" value="2"/>
</dbReference>
<gene>
    <name evidence="3" type="ORF">ABT57_17505</name>
</gene>
<proteinExistence type="predicted"/>
<dbReference type="RefSeq" id="WP_047886551.1">
    <property type="nucleotide sequence ID" value="NZ_LDOU01000016.1"/>
</dbReference>
<dbReference type="InterPro" id="IPR015890">
    <property type="entry name" value="Chorismate_C"/>
</dbReference>
<dbReference type="STRING" id="320778.ABT57_17505"/>
<dbReference type="AlphaFoldDB" id="A0A0J1H7L1"/>
<keyword evidence="4" id="KW-1185">Reference proteome</keyword>
<organism evidence="3 4">
    <name type="scientific">Photobacterium ganghwense</name>
    <dbReference type="NCBI Taxonomy" id="320778"/>
    <lineage>
        <taxon>Bacteria</taxon>
        <taxon>Pseudomonadati</taxon>
        <taxon>Pseudomonadota</taxon>
        <taxon>Gammaproteobacteria</taxon>
        <taxon>Vibrionales</taxon>
        <taxon>Vibrionaceae</taxon>
        <taxon>Photobacterium</taxon>
    </lineage>
</organism>
<feature type="domain" description="Chorismate-utilising enzyme C-terminal" evidence="2">
    <location>
        <begin position="128"/>
        <end position="287"/>
    </location>
</feature>
<comment type="caution">
    <text evidence="3">The sequence shown here is derived from an EMBL/GenBank/DDBJ whole genome shotgun (WGS) entry which is preliminary data.</text>
</comment>
<dbReference type="Proteomes" id="UP000035909">
    <property type="component" value="Unassembled WGS sequence"/>
</dbReference>
<evidence type="ECO:0000259" key="2">
    <source>
        <dbReference type="Pfam" id="PF00425"/>
    </source>
</evidence>